<dbReference type="AlphaFoldDB" id="A0A1G7TQZ4"/>
<name>A0A1G7TQZ4_PSEOR</name>
<evidence type="ECO:0000259" key="2">
    <source>
        <dbReference type="Pfam" id="PF00561"/>
    </source>
</evidence>
<keyword evidence="1" id="KW-0378">Hydrolase</keyword>
<dbReference type="InterPro" id="IPR000639">
    <property type="entry name" value="Epox_hydrolase-like"/>
</dbReference>
<dbReference type="STRING" id="366584.SAMN05216377_111108"/>
<reference evidence="3 4" key="1">
    <citation type="submission" date="2016-10" db="EMBL/GenBank/DDBJ databases">
        <authorList>
            <person name="de Groot N.N."/>
        </authorList>
    </citation>
    <scope>NUCLEOTIDE SEQUENCE [LARGE SCALE GENOMIC DNA]</scope>
    <source>
        <strain evidence="3 4">CGMCC 4.3143</strain>
    </source>
</reference>
<dbReference type="Proteomes" id="UP000198967">
    <property type="component" value="Unassembled WGS sequence"/>
</dbReference>
<evidence type="ECO:0000313" key="4">
    <source>
        <dbReference type="Proteomes" id="UP000198967"/>
    </source>
</evidence>
<dbReference type="PRINTS" id="PR00412">
    <property type="entry name" value="EPOXHYDRLASE"/>
</dbReference>
<proteinExistence type="predicted"/>
<dbReference type="InterPro" id="IPR000073">
    <property type="entry name" value="AB_hydrolase_1"/>
</dbReference>
<dbReference type="GO" id="GO:0016787">
    <property type="term" value="F:hydrolase activity"/>
    <property type="evidence" value="ECO:0007669"/>
    <property type="project" value="UniProtKB-KW"/>
</dbReference>
<dbReference type="Pfam" id="PF00561">
    <property type="entry name" value="Abhydrolase_1"/>
    <property type="match status" value="1"/>
</dbReference>
<organism evidence="3 4">
    <name type="scientific">Pseudonocardia oroxyli</name>
    <dbReference type="NCBI Taxonomy" id="366584"/>
    <lineage>
        <taxon>Bacteria</taxon>
        <taxon>Bacillati</taxon>
        <taxon>Actinomycetota</taxon>
        <taxon>Actinomycetes</taxon>
        <taxon>Pseudonocardiales</taxon>
        <taxon>Pseudonocardiaceae</taxon>
        <taxon>Pseudonocardia</taxon>
    </lineage>
</organism>
<protein>
    <submittedName>
        <fullName evidence="3">Pimeloyl-ACP methyl ester carboxylesterase</fullName>
    </submittedName>
</protein>
<dbReference type="InterPro" id="IPR029058">
    <property type="entry name" value="AB_hydrolase_fold"/>
</dbReference>
<dbReference type="OrthoDB" id="2987348at2"/>
<dbReference type="SUPFAM" id="SSF53474">
    <property type="entry name" value="alpha/beta-Hydrolases"/>
    <property type="match status" value="1"/>
</dbReference>
<evidence type="ECO:0000313" key="3">
    <source>
        <dbReference type="EMBL" id="SDG37661.1"/>
    </source>
</evidence>
<sequence length="296" mass="30895">MSTVAPGAGITQRQVRAGEIDFGILEAGEGPLALCLHGFPDTAHTWRHLLPRLAEAGFHAVAPFTRGYAPTSVPADGAYQIGALVADANNLHTALGADSSAVIIGHDWGAGTAYAAASTFPELWSKLVILAVPPATAVLSLLGGYDQMKRSWYMSVCASPQGEAVVAADDFAFLERLWRDWSPGYDPTPDMQDVRASLGKAEALTAALGYYRALFAPPADDTYAAAAAGAGGLAPQPTLYLHGAQDGCMGSELAEAAEPFLTSPGSRTVIVPDAGHFLQVEQPDTVNGLIIDHLRG</sequence>
<dbReference type="EMBL" id="FNBE01000011">
    <property type="protein sequence ID" value="SDG37661.1"/>
    <property type="molecule type" value="Genomic_DNA"/>
</dbReference>
<keyword evidence="4" id="KW-1185">Reference proteome</keyword>
<dbReference type="Gene3D" id="3.40.50.1820">
    <property type="entry name" value="alpha/beta hydrolase"/>
    <property type="match status" value="1"/>
</dbReference>
<gene>
    <name evidence="3" type="ORF">SAMN05216377_111108</name>
</gene>
<accession>A0A1G7TQZ4</accession>
<dbReference type="PANTHER" id="PTHR43329">
    <property type="entry name" value="EPOXIDE HYDROLASE"/>
    <property type="match status" value="1"/>
</dbReference>
<feature type="domain" description="AB hydrolase-1" evidence="2">
    <location>
        <begin position="34"/>
        <end position="282"/>
    </location>
</feature>
<evidence type="ECO:0000256" key="1">
    <source>
        <dbReference type="ARBA" id="ARBA00022801"/>
    </source>
</evidence>